<reference evidence="1 2" key="1">
    <citation type="submission" date="2017-03" db="EMBL/GenBank/DDBJ databases">
        <authorList>
            <person name="Afonso C.L."/>
            <person name="Miller P.J."/>
            <person name="Scott M.A."/>
            <person name="Spackman E."/>
            <person name="Goraichik I."/>
            <person name="Dimitrov K.M."/>
            <person name="Suarez D.L."/>
            <person name="Swayne D.E."/>
        </authorList>
    </citation>
    <scope>NUCLEOTIDE SEQUENCE [LARGE SCALE GENOMIC DNA]</scope>
    <source>
        <strain evidence="1 2">CECT 8620</strain>
    </source>
</reference>
<dbReference type="AlphaFoldDB" id="A0A1Y5RFK2"/>
<dbReference type="OrthoDB" id="9778801at2"/>
<evidence type="ECO:0000313" key="1">
    <source>
        <dbReference type="EMBL" id="SLN15435.1"/>
    </source>
</evidence>
<dbReference type="InterPro" id="IPR010775">
    <property type="entry name" value="DUF1365"/>
</dbReference>
<dbReference type="PANTHER" id="PTHR33973:SF4">
    <property type="entry name" value="OS07G0153300 PROTEIN"/>
    <property type="match status" value="1"/>
</dbReference>
<dbReference type="Proteomes" id="UP000193862">
    <property type="component" value="Unassembled WGS sequence"/>
</dbReference>
<dbReference type="PANTHER" id="PTHR33973">
    <property type="entry name" value="OS07G0153300 PROTEIN"/>
    <property type="match status" value="1"/>
</dbReference>
<name>A0A1Y5RFK2_9RHOB</name>
<evidence type="ECO:0008006" key="3">
    <source>
        <dbReference type="Google" id="ProtNLM"/>
    </source>
</evidence>
<dbReference type="EMBL" id="FWFS01000001">
    <property type="protein sequence ID" value="SLN15435.1"/>
    <property type="molecule type" value="Genomic_DNA"/>
</dbReference>
<keyword evidence="2" id="KW-1185">Reference proteome</keyword>
<accession>A0A1Y5RFK2</accession>
<organism evidence="1 2">
    <name type="scientific">Aquimixticola soesokkakensis</name>
    <dbReference type="NCBI Taxonomy" id="1519096"/>
    <lineage>
        <taxon>Bacteria</taxon>
        <taxon>Pseudomonadati</taxon>
        <taxon>Pseudomonadota</taxon>
        <taxon>Alphaproteobacteria</taxon>
        <taxon>Rhodobacterales</taxon>
        <taxon>Paracoccaceae</taxon>
        <taxon>Aquimixticola</taxon>
    </lineage>
</organism>
<proteinExistence type="predicted"/>
<dbReference type="RefSeq" id="WP_085835025.1">
    <property type="nucleotide sequence ID" value="NZ_FWFS01000001.1"/>
</dbReference>
<sequence>MQNFVPAHTFHKRHGAPRRGPANAFRYSVDYVLVDLAKSHEWPSLLRHNSMGLFQIRDRDHGGVRGNGDGLDWVHMVLAARGFDFDDAQILLLTQPRMAGYLFNPVSFWLVMQEGLRVVIAEVNNTMGERHSYICHHTDLRAIEAGDTLVAQKVFHVSPFQDVAGHYEFRFDLAEGHVGVRIDFRHDVDGVVGGLVATLAGPREALSNRALLHSMLRRPLGSLRATVLIHWQAIILALKGARFFRRPEPPEDEVTGGPA</sequence>
<dbReference type="Pfam" id="PF07103">
    <property type="entry name" value="DUF1365"/>
    <property type="match status" value="1"/>
</dbReference>
<gene>
    <name evidence="1" type="ORF">AQS8620_00282</name>
</gene>
<protein>
    <recommendedName>
        <fullName evidence="3">Cyclopropane-fatty-acyl-phospholipid synthase</fullName>
    </recommendedName>
</protein>
<evidence type="ECO:0000313" key="2">
    <source>
        <dbReference type="Proteomes" id="UP000193862"/>
    </source>
</evidence>